<feature type="domain" description="Peptidase S9 prolyl oligopeptidase catalytic" evidence="9">
    <location>
        <begin position="648"/>
        <end position="730"/>
    </location>
</feature>
<keyword evidence="6" id="KW-0963">Cytoplasm</keyword>
<comment type="similarity">
    <text evidence="3">Belongs to the peptidase S9C family.</text>
</comment>
<dbReference type="Proteomes" id="UP001465976">
    <property type="component" value="Unassembled WGS sequence"/>
</dbReference>
<evidence type="ECO:0000259" key="9">
    <source>
        <dbReference type="Pfam" id="PF00326"/>
    </source>
</evidence>
<dbReference type="InterPro" id="IPR001375">
    <property type="entry name" value="Peptidase_S9_cat"/>
</dbReference>
<feature type="domain" description="Peptidase S9 prolyl oligopeptidase catalytic" evidence="9">
    <location>
        <begin position="495"/>
        <end position="606"/>
    </location>
</feature>
<evidence type="ECO:0000259" key="10">
    <source>
        <dbReference type="Pfam" id="PF19283"/>
    </source>
</evidence>
<dbReference type="EC" id="3.4.19.1" evidence="5"/>
<dbReference type="PANTHER" id="PTHR42776:SF4">
    <property type="entry name" value="ACYLAMINO-ACID-RELEASING ENZYME"/>
    <property type="match status" value="1"/>
</dbReference>
<dbReference type="Pfam" id="PF00326">
    <property type="entry name" value="Peptidase_S9"/>
    <property type="match status" value="2"/>
</dbReference>
<accession>A0ABR3ESN5</accession>
<protein>
    <recommendedName>
        <fullName evidence="5">acylaminoacyl-peptidase</fullName>
        <ecNumber evidence="5">3.4.19.1</ecNumber>
    </recommendedName>
    <alternativeName>
        <fullName evidence="8">Dipeptidyl-peptidase V</fullName>
    </alternativeName>
</protein>
<dbReference type="EMBL" id="JBAHYK010002072">
    <property type="protein sequence ID" value="KAL0565918.1"/>
    <property type="molecule type" value="Genomic_DNA"/>
</dbReference>
<proteinExistence type="inferred from homology"/>
<comment type="caution">
    <text evidence="11">The sequence shown here is derived from an EMBL/GenBank/DDBJ whole genome shotgun (WGS) entry which is preliminary data.</text>
</comment>
<keyword evidence="12" id="KW-1185">Reference proteome</keyword>
<dbReference type="PANTHER" id="PTHR42776">
    <property type="entry name" value="SERINE PEPTIDASE S9 FAMILY MEMBER"/>
    <property type="match status" value="1"/>
</dbReference>
<dbReference type="InterPro" id="IPR045550">
    <property type="entry name" value="AARE_N"/>
</dbReference>
<comment type="subunit">
    <text evidence="4">Homotetramer.</text>
</comment>
<evidence type="ECO:0000256" key="1">
    <source>
        <dbReference type="ARBA" id="ARBA00000721"/>
    </source>
</evidence>
<evidence type="ECO:0000256" key="7">
    <source>
        <dbReference type="ARBA" id="ARBA00022801"/>
    </source>
</evidence>
<organism evidence="11 12">
    <name type="scientific">Marasmius crinis-equi</name>
    <dbReference type="NCBI Taxonomy" id="585013"/>
    <lineage>
        <taxon>Eukaryota</taxon>
        <taxon>Fungi</taxon>
        <taxon>Dikarya</taxon>
        <taxon>Basidiomycota</taxon>
        <taxon>Agaricomycotina</taxon>
        <taxon>Agaricomycetes</taxon>
        <taxon>Agaricomycetidae</taxon>
        <taxon>Agaricales</taxon>
        <taxon>Marasmiineae</taxon>
        <taxon>Marasmiaceae</taxon>
        <taxon>Marasmius</taxon>
    </lineage>
</organism>
<comment type="catalytic activity">
    <reaction evidence="1">
        <text>Cleavage of an N-acetyl or N-formyl amino acid from the N-terminus of a polypeptide.</text>
        <dbReference type="EC" id="3.4.19.1"/>
    </reaction>
</comment>
<dbReference type="Pfam" id="PF19283">
    <property type="entry name" value="APEH_N"/>
    <property type="match status" value="2"/>
</dbReference>
<reference evidence="11 12" key="1">
    <citation type="submission" date="2024-02" db="EMBL/GenBank/DDBJ databases">
        <title>A draft genome for the cacao thread blight pathogen Marasmius crinis-equi.</title>
        <authorList>
            <person name="Cohen S.P."/>
            <person name="Baruah I.K."/>
            <person name="Amoako-Attah I."/>
            <person name="Bukari Y."/>
            <person name="Meinhardt L.W."/>
            <person name="Bailey B.A."/>
        </authorList>
    </citation>
    <scope>NUCLEOTIDE SEQUENCE [LARGE SCALE GENOMIC DNA]</scope>
    <source>
        <strain evidence="11 12">GH-76</strain>
    </source>
</reference>
<dbReference type="InterPro" id="IPR029058">
    <property type="entry name" value="AB_hydrolase_fold"/>
</dbReference>
<evidence type="ECO:0000256" key="3">
    <source>
        <dbReference type="ARBA" id="ARBA00010040"/>
    </source>
</evidence>
<evidence type="ECO:0000256" key="6">
    <source>
        <dbReference type="ARBA" id="ARBA00022490"/>
    </source>
</evidence>
<comment type="subcellular location">
    <subcellularLocation>
        <location evidence="2">Cytoplasm</location>
    </subcellularLocation>
</comment>
<feature type="domain" description="Acylamino-acid-releasing enzyme N-terminal" evidence="10">
    <location>
        <begin position="57"/>
        <end position="142"/>
    </location>
</feature>
<evidence type="ECO:0000313" key="11">
    <source>
        <dbReference type="EMBL" id="KAL0565918.1"/>
    </source>
</evidence>
<evidence type="ECO:0000256" key="4">
    <source>
        <dbReference type="ARBA" id="ARBA00011881"/>
    </source>
</evidence>
<dbReference type="Gene3D" id="3.40.50.1820">
    <property type="entry name" value="alpha/beta hydrolase"/>
    <property type="match status" value="1"/>
</dbReference>
<dbReference type="SUPFAM" id="SSF53474">
    <property type="entry name" value="alpha/beta-Hydrolases"/>
    <property type="match status" value="1"/>
</dbReference>
<evidence type="ECO:0000256" key="2">
    <source>
        <dbReference type="ARBA" id="ARBA00004496"/>
    </source>
</evidence>
<gene>
    <name evidence="11" type="ORF">V5O48_016100</name>
</gene>
<sequence length="734" mass="80659">MTSAVYERLAELPAPTSGYFVDRNVIQLNSSIQDFTKNTRRSVSKSIFLTSDAAFTSPNQEIADIVLSKPSKSGIYRAILKETGSDDKKKRFVEVWSKEKILASKEVTDVHGVFYNDDHLSTLSFSVSDRAVVYVAEEKNETPKDSPEYFRYSQSFGEGFPGKKRPAIFVFLWDQEGSNPEKSAVIRLTTNTPDIFFGQALFSSNSDVLFATGYEHSLGGRLLGLKGCFNRPSGIWQLTLEKDALSEAWAAEKPPSSIDCKLVKLTPPHLSGRSPRLVLNEGSERLLWLACASGGAHASTSRLYSLDIKSSVSHENVKVLVDVVSDSKDGAFPGFYPDAALPSSSFLRIRNHDYLVSHSTFASCNVVLLISLTDGTVKNLTPTKSDSLYSWTVLNTDGERRVLCTRSSPTVPYEVVLGEFDDSANVSWRVLQSSLSELPTEIQNQLSQLKVNTVRHPERHPLETVVIQNTNVEAGKPPHIVMPHGGPHATSVVRFDTMTVAFALAGFDVSIPNYTGSLGFGESNVQALLGKCGTLDIEDCMESFRHLTRIGVAQEGKSKVFLFGGSHGGFIIGHLLGRYPDAFAAACLRNPVVSSGEFGTTDIRDWYWGEFKHDYPVFSSPAGSDGLSPPPNRPEDIGIMTPALFDSLYKFSPSAHIEKVKAAVLLCVGGSDKRVAPTQSIDYYHALKAARAKANLPDDDVEMLWFPDDGHPLEGVEASKMTWVRTVEWFKARS</sequence>
<feature type="domain" description="Acylamino-acid-releasing enzyme N-terminal" evidence="10">
    <location>
        <begin position="152"/>
        <end position="429"/>
    </location>
</feature>
<keyword evidence="7" id="KW-0378">Hydrolase</keyword>
<evidence type="ECO:0000256" key="5">
    <source>
        <dbReference type="ARBA" id="ARBA00012917"/>
    </source>
</evidence>
<name>A0ABR3ESN5_9AGAR</name>
<evidence type="ECO:0000313" key="12">
    <source>
        <dbReference type="Proteomes" id="UP001465976"/>
    </source>
</evidence>
<evidence type="ECO:0000256" key="8">
    <source>
        <dbReference type="ARBA" id="ARBA00032829"/>
    </source>
</evidence>